<dbReference type="InterPro" id="IPR029069">
    <property type="entry name" value="HotDog_dom_sf"/>
</dbReference>
<gene>
    <name evidence="1" type="ORF">ACFSJC_14380</name>
</gene>
<accession>A0ABW4YAG7</accession>
<evidence type="ECO:0000313" key="1">
    <source>
        <dbReference type="EMBL" id="MFD2113034.1"/>
    </source>
</evidence>
<dbReference type="Gene3D" id="3.10.129.10">
    <property type="entry name" value="Hotdog Thioesterase"/>
    <property type="match status" value="1"/>
</dbReference>
<organism evidence="1 2">
    <name type="scientific">Thiorhodococcus fuscus</name>
    <dbReference type="NCBI Taxonomy" id="527200"/>
    <lineage>
        <taxon>Bacteria</taxon>
        <taxon>Pseudomonadati</taxon>
        <taxon>Pseudomonadota</taxon>
        <taxon>Gammaproteobacteria</taxon>
        <taxon>Chromatiales</taxon>
        <taxon>Chromatiaceae</taxon>
        <taxon>Thiorhodococcus</taxon>
    </lineage>
</organism>
<comment type="caution">
    <text evidence="1">The sequence shown here is derived from an EMBL/GenBank/DDBJ whole genome shotgun (WGS) entry which is preliminary data.</text>
</comment>
<proteinExistence type="predicted"/>
<name>A0ABW4YAG7_9GAMM</name>
<dbReference type="Proteomes" id="UP001597337">
    <property type="component" value="Unassembled WGS sequence"/>
</dbReference>
<dbReference type="RefSeq" id="WP_386027695.1">
    <property type="nucleotide sequence ID" value="NZ_JBHUHX010000040.1"/>
</dbReference>
<protein>
    <submittedName>
        <fullName evidence="1">3-hydroxylacyl-ACP dehydratase</fullName>
    </submittedName>
</protein>
<sequence length="145" mass="15718">MLSDTLRALIPHAGDMCLIDEVLSWDADGLIARTHSHRRTDNPLRTDGVVAVAHVIEYAGQACALHGGLRARARGAPPSPALLVAASQVELPSNPLSDLADTLEIRVTRLQGSDQDAIYRFEIQDGERRLSSGRLTVMAQRQETA</sequence>
<dbReference type="InterPro" id="IPR016776">
    <property type="entry name" value="ApeP-like_dehydratase"/>
</dbReference>
<evidence type="ECO:0000313" key="2">
    <source>
        <dbReference type="Proteomes" id="UP001597337"/>
    </source>
</evidence>
<keyword evidence="2" id="KW-1185">Reference proteome</keyword>
<dbReference type="EMBL" id="JBHUHX010000040">
    <property type="protein sequence ID" value="MFD2113034.1"/>
    <property type="molecule type" value="Genomic_DNA"/>
</dbReference>
<dbReference type="Pfam" id="PF22817">
    <property type="entry name" value="ApeP-like"/>
    <property type="match status" value="1"/>
</dbReference>
<reference evidence="2" key="1">
    <citation type="journal article" date="2019" name="Int. J. Syst. Evol. Microbiol.">
        <title>The Global Catalogue of Microorganisms (GCM) 10K type strain sequencing project: providing services to taxonomists for standard genome sequencing and annotation.</title>
        <authorList>
            <consortium name="The Broad Institute Genomics Platform"/>
            <consortium name="The Broad Institute Genome Sequencing Center for Infectious Disease"/>
            <person name="Wu L."/>
            <person name="Ma J."/>
        </authorList>
    </citation>
    <scope>NUCLEOTIDE SEQUENCE [LARGE SCALE GENOMIC DNA]</scope>
    <source>
        <strain evidence="2">KACC 12597</strain>
    </source>
</reference>
<dbReference type="SUPFAM" id="SSF54637">
    <property type="entry name" value="Thioesterase/thiol ester dehydrase-isomerase"/>
    <property type="match status" value="1"/>
</dbReference>